<dbReference type="PROSITE" id="PS50097">
    <property type="entry name" value="BTB"/>
    <property type="match status" value="1"/>
</dbReference>
<keyword evidence="2" id="KW-0812">Transmembrane</keyword>
<dbReference type="InterPro" id="IPR011333">
    <property type="entry name" value="SKP1/BTB/POZ_sf"/>
</dbReference>
<feature type="domain" description="BTB" evidence="3">
    <location>
        <begin position="1344"/>
        <end position="1407"/>
    </location>
</feature>
<evidence type="ECO:0000313" key="5">
    <source>
        <dbReference type="Proteomes" id="UP000789572"/>
    </source>
</evidence>
<feature type="compositionally biased region" description="Basic and acidic residues" evidence="1">
    <location>
        <begin position="53"/>
        <end position="66"/>
    </location>
</feature>
<evidence type="ECO:0000256" key="2">
    <source>
        <dbReference type="SAM" id="Phobius"/>
    </source>
</evidence>
<dbReference type="GO" id="GO:0000329">
    <property type="term" value="C:fungal-type vacuole membrane"/>
    <property type="evidence" value="ECO:0007669"/>
    <property type="project" value="InterPro"/>
</dbReference>
<dbReference type="Proteomes" id="UP000789572">
    <property type="component" value="Unassembled WGS sequence"/>
</dbReference>
<evidence type="ECO:0000259" key="3">
    <source>
        <dbReference type="PROSITE" id="PS50097"/>
    </source>
</evidence>
<keyword evidence="5" id="KW-1185">Reference proteome</keyword>
<gene>
    <name evidence="4" type="ORF">POCULU_LOCUS1232</name>
</gene>
<proteinExistence type="predicted"/>
<name>A0A9N8W7K2_9GLOM</name>
<dbReference type="PANTHER" id="PTHR35895:SF1">
    <property type="entry name" value="LIPID-BINDING SERUM GLYCOPROTEIN C-TERMINAL DOMAIN-CONTAINING PROTEIN"/>
    <property type="match status" value="1"/>
</dbReference>
<dbReference type="Pfam" id="PF12505">
    <property type="entry name" value="DUF3712"/>
    <property type="match status" value="3"/>
</dbReference>
<dbReference type="OrthoDB" id="10039566at2759"/>
<dbReference type="InterPro" id="IPR022185">
    <property type="entry name" value="DUF3712"/>
</dbReference>
<protein>
    <submittedName>
        <fullName evidence="4">9702_t:CDS:1</fullName>
    </submittedName>
</protein>
<accession>A0A9N8W7K2</accession>
<dbReference type="InterPro" id="IPR046368">
    <property type="entry name" value="Tag1"/>
</dbReference>
<dbReference type="EMBL" id="CAJVPJ010000087">
    <property type="protein sequence ID" value="CAG8474891.1"/>
    <property type="molecule type" value="Genomic_DNA"/>
</dbReference>
<feature type="region of interest" description="Disordered" evidence="1">
    <location>
        <begin position="49"/>
        <end position="68"/>
    </location>
</feature>
<keyword evidence="2" id="KW-1133">Transmembrane helix</keyword>
<dbReference type="Pfam" id="PF00651">
    <property type="entry name" value="BTB"/>
    <property type="match status" value="1"/>
</dbReference>
<dbReference type="PANTHER" id="PTHR35895">
    <property type="entry name" value="CHROMOSOME 16, WHOLE GENOME SHOTGUN SEQUENCE"/>
    <property type="match status" value="1"/>
</dbReference>
<comment type="caution">
    <text evidence="4">The sequence shown here is derived from an EMBL/GenBank/DDBJ whole genome shotgun (WGS) entry which is preliminary data.</text>
</comment>
<dbReference type="InterPro" id="IPR000210">
    <property type="entry name" value="BTB/POZ_dom"/>
</dbReference>
<evidence type="ECO:0000313" key="4">
    <source>
        <dbReference type="EMBL" id="CAG8474891.1"/>
    </source>
</evidence>
<reference evidence="4" key="1">
    <citation type="submission" date="2021-06" db="EMBL/GenBank/DDBJ databases">
        <authorList>
            <person name="Kallberg Y."/>
            <person name="Tangrot J."/>
            <person name="Rosling A."/>
        </authorList>
    </citation>
    <scope>NUCLEOTIDE SEQUENCE</scope>
    <source>
        <strain evidence="4">IA702</strain>
    </source>
</reference>
<organism evidence="4 5">
    <name type="scientific">Paraglomus occultum</name>
    <dbReference type="NCBI Taxonomy" id="144539"/>
    <lineage>
        <taxon>Eukaryota</taxon>
        <taxon>Fungi</taxon>
        <taxon>Fungi incertae sedis</taxon>
        <taxon>Mucoromycota</taxon>
        <taxon>Glomeromycotina</taxon>
        <taxon>Glomeromycetes</taxon>
        <taxon>Paraglomerales</taxon>
        <taxon>Paraglomeraceae</taxon>
        <taxon>Paraglomus</taxon>
    </lineage>
</organism>
<keyword evidence="2" id="KW-0472">Membrane</keyword>
<dbReference type="CDD" id="cd18186">
    <property type="entry name" value="BTB_POZ_ZBTB_KLHL-like"/>
    <property type="match status" value="1"/>
</dbReference>
<feature type="transmembrane region" description="Helical" evidence="2">
    <location>
        <begin position="80"/>
        <end position="104"/>
    </location>
</feature>
<sequence length="1407" mass="151313">MTEEIVRDSATSDSTNIRFSVPTDGVRDSIATSGIRDSYLSYSTGVPESVLSEDDHTKPLEPNEKHAKQKNAKWYKRKTFWTFCGVSTIILTIILVPVIIFGIFPKIAQSSINKSQITYDQIIIGDPITDTDFKISISGSLSGGGNFDADASFPDPIQVYWEGALLGEVPMSSVKLRGGQADFTIDDTFTIKDAAKFSEFTIYTLTAETFTWNVQGKVKIKALGITKSGLTLNKDIVLPGGDGFSHTKITNITLPDHFDPSNFSLTYYGYLYNPSPIGIHIGHTVFNVFFGDSFIGPGEIDDLVLVPGNNTLVMTGYISPSGSPTSIAGLLLFVAKVAQGQRLTVLAQGVSAETAGKNITWIDTAVRSMSLTPIVSTAPFTLPPYFPSNMNPLLSESTAPLRTDDSVSDYQLPFTAKKRSLAQRDLSYTDVLSLIEKNLPAINATVADVVDALQKADIFKSGGSFLDILLALVKPFVQDIIDGSTIDVKSSSISDIKADSFTAHLVGSLSNTGPLPATISFPSGVTVKFQNTTLGKLLLPPIDVQPGAGATIEQDAKFTITDVDAFTQFAGFMLKSKEFTWDLSADDLNVQSFIFSFPGLQINKSITLKGFDGLKNVKIKKFSVLGPAKSGKPGVEVGLVNTIPNVADIGIDMGAATFVILSSKIPIGTASAAHLSLTPQKVATVPMSGELVGTDQDKALIGPMFSLFLAGKPIPMVVKGDTVRPSGVDGPVPWLENPFKQLALDLTLQVPPSKLIDQMEVVFSPSTVISGKAVAKITMTNPVGADFTIQAIDSEAFFLGEKIGEVHKDFGKNPIVVPGGATATTPDIEITIVIPSDIKVLIGLAQSGGNIETDVKLQTNALVATLPATITYQQEKVPTKMSFDLSFLNFIKLKAITPEDINTIDKIISEFVPKKRDLVKRDLTLEDIVSQLQKLDIVKDPAAIINNVTSSLQGLNLPKSQLDTFAVGDVLKPIIQPIIDGSKLSVSSSQISHIKTKSFVTHLVGEISNAGSVPATISFPTGVTVSFEKKKLGKLLLPAVNVSDGVAKFDNDVDFKIADVEEFTKFSGAMLANKDFTWKLFAKDVVVNIPLIEIKGLTLDKEITVKGFDGLKDSKVKDLKVTGPSKQGAGVALTIVDTFKNHAEVGIELGDVTFDLVSNKLVFGDASASDVKFKPKKPSDISVAAEILQTAENEKFIGPLISAFLAGQPIAMTAKGKSASPPGTDQPVPWLEEPFKNLALDVKLNAPPAKLVQHVDITLTSQTTADVTFTVFNNVDTDVAIAAINSTSSFQGKPLTTLIHEFDPPVVLAAQKNTTFPPVSFTLPTEGPKLPIGQEFLTDVQSLNQIVIVIAGNNHNATEFRAHSCILWARSEYFRKQLTEMRRTFQIESVKIRVESIESQVFAIILR</sequence>
<evidence type="ECO:0000256" key="1">
    <source>
        <dbReference type="SAM" id="MobiDB-lite"/>
    </source>
</evidence>
<dbReference type="Gene3D" id="3.30.710.10">
    <property type="entry name" value="Potassium Channel Kv1.1, Chain A"/>
    <property type="match status" value="1"/>
</dbReference>